<evidence type="ECO:0000259" key="5">
    <source>
        <dbReference type="Pfam" id="PF23256"/>
    </source>
</evidence>
<dbReference type="GO" id="GO:0098662">
    <property type="term" value="P:inorganic cation transmembrane transport"/>
    <property type="evidence" value="ECO:0007669"/>
    <property type="project" value="TreeGrafter"/>
</dbReference>
<evidence type="ECO:0000256" key="1">
    <source>
        <dbReference type="ARBA" id="ARBA00022448"/>
    </source>
</evidence>
<dbReference type="AlphaFoldDB" id="A0A484NQ05"/>
<dbReference type="PANTHER" id="PTHR32468">
    <property type="entry name" value="CATION/H + ANTIPORTER"/>
    <property type="match status" value="1"/>
</dbReference>
<protein>
    <recommendedName>
        <fullName evidence="9">UspA domain-containing protein</fullName>
    </recommendedName>
</protein>
<name>A0A484NQ05_9ASTE</name>
<evidence type="ECO:0000313" key="8">
    <source>
        <dbReference type="Proteomes" id="UP000595140"/>
    </source>
</evidence>
<sequence>MSVLTLSELKGRADALLLSGGKGKGKLRTSFSHSDPISNAFNGFKQRNHGYTLVQIFMSVAPYPSMHDDICTVALEKGANIVIVFLNKQVSYQGATGINFPAIRIVNQNVLQKAPCSIGVLIDRGKVSEYTSIHLGYNMFCITTLFFGGADDREALAYSSRIADHPGVDFSLVWIRNLRDKKLEEPEKSKDLEMVDKFQAMKDRIGFKEEVVIDTVDTTRVLRSLRGNCDLCIVGRYHVFGVGGAAAAAREGV</sequence>
<feature type="domain" description="Cation/H(+) antiporter central" evidence="5">
    <location>
        <begin position="37"/>
        <end position="126"/>
    </location>
</feature>
<dbReference type="Pfam" id="PF23256">
    <property type="entry name" value="CHX17_2nd"/>
    <property type="match status" value="1"/>
</dbReference>
<evidence type="ECO:0000313" key="7">
    <source>
        <dbReference type="EMBL" id="VFR01975.1"/>
    </source>
</evidence>
<gene>
    <name evidence="7" type="ORF">CCAM_LOCUS43750</name>
</gene>
<evidence type="ECO:0000256" key="3">
    <source>
        <dbReference type="ARBA" id="ARBA00022958"/>
    </source>
</evidence>
<keyword evidence="2" id="KW-0633">Potassium transport</keyword>
<dbReference type="InterPro" id="IPR050794">
    <property type="entry name" value="CPA2_transporter"/>
</dbReference>
<evidence type="ECO:0000259" key="6">
    <source>
        <dbReference type="Pfam" id="PF23259"/>
    </source>
</evidence>
<keyword evidence="1" id="KW-0813">Transport</keyword>
<organism evidence="7 8">
    <name type="scientific">Cuscuta campestris</name>
    <dbReference type="NCBI Taxonomy" id="132261"/>
    <lineage>
        <taxon>Eukaryota</taxon>
        <taxon>Viridiplantae</taxon>
        <taxon>Streptophyta</taxon>
        <taxon>Embryophyta</taxon>
        <taxon>Tracheophyta</taxon>
        <taxon>Spermatophyta</taxon>
        <taxon>Magnoliopsida</taxon>
        <taxon>eudicotyledons</taxon>
        <taxon>Gunneridae</taxon>
        <taxon>Pentapetalae</taxon>
        <taxon>asterids</taxon>
        <taxon>lamiids</taxon>
        <taxon>Solanales</taxon>
        <taxon>Convolvulaceae</taxon>
        <taxon>Cuscuteae</taxon>
        <taxon>Cuscuta</taxon>
        <taxon>Cuscuta subgen. Grammica</taxon>
        <taxon>Cuscuta sect. Cleistogrammica</taxon>
    </lineage>
</organism>
<dbReference type="Proteomes" id="UP000595140">
    <property type="component" value="Unassembled WGS sequence"/>
</dbReference>
<accession>A0A484NQ05</accession>
<dbReference type="InterPro" id="IPR057290">
    <property type="entry name" value="CHX17_C"/>
</dbReference>
<dbReference type="EMBL" id="OOIL02006792">
    <property type="protein sequence ID" value="VFR01975.1"/>
    <property type="molecule type" value="Genomic_DNA"/>
</dbReference>
<dbReference type="GO" id="GO:0006885">
    <property type="term" value="P:regulation of pH"/>
    <property type="evidence" value="ECO:0007669"/>
    <property type="project" value="TreeGrafter"/>
</dbReference>
<proteinExistence type="predicted"/>
<dbReference type="GO" id="GO:0012505">
    <property type="term" value="C:endomembrane system"/>
    <property type="evidence" value="ECO:0007669"/>
    <property type="project" value="TreeGrafter"/>
</dbReference>
<keyword evidence="8" id="KW-1185">Reference proteome</keyword>
<keyword evidence="4" id="KW-0406">Ion transport</keyword>
<keyword evidence="3" id="KW-0630">Potassium</keyword>
<dbReference type="PANTHER" id="PTHR32468:SF23">
    <property type="entry name" value="CATION_H(+) ANTIPORTER 14"/>
    <property type="match status" value="1"/>
</dbReference>
<feature type="domain" description="Cation/H(+) antiporter C-terminal" evidence="6">
    <location>
        <begin position="142"/>
        <end position="236"/>
    </location>
</feature>
<dbReference type="GO" id="GO:0006813">
    <property type="term" value="P:potassium ion transport"/>
    <property type="evidence" value="ECO:0007669"/>
    <property type="project" value="UniProtKB-KW"/>
</dbReference>
<dbReference type="InterPro" id="IPR057291">
    <property type="entry name" value="CHX17_2nd"/>
</dbReference>
<evidence type="ECO:0000256" key="4">
    <source>
        <dbReference type="ARBA" id="ARBA00023065"/>
    </source>
</evidence>
<dbReference type="OrthoDB" id="2687058at2759"/>
<reference evidence="7 8" key="1">
    <citation type="submission" date="2018-04" db="EMBL/GenBank/DDBJ databases">
        <authorList>
            <person name="Vogel A."/>
        </authorList>
    </citation>
    <scope>NUCLEOTIDE SEQUENCE [LARGE SCALE GENOMIC DNA]</scope>
</reference>
<evidence type="ECO:0008006" key="9">
    <source>
        <dbReference type="Google" id="ProtNLM"/>
    </source>
</evidence>
<dbReference type="Pfam" id="PF23259">
    <property type="entry name" value="CHX17_C"/>
    <property type="match status" value="1"/>
</dbReference>
<evidence type="ECO:0000256" key="2">
    <source>
        <dbReference type="ARBA" id="ARBA00022538"/>
    </source>
</evidence>